<dbReference type="Gene3D" id="1.10.510.10">
    <property type="entry name" value="Transferase(Phosphotransferase) domain 1"/>
    <property type="match status" value="1"/>
</dbReference>
<dbReference type="Gene3D" id="3.30.200.20">
    <property type="entry name" value="Phosphorylase Kinase, domain 1"/>
    <property type="match status" value="1"/>
</dbReference>
<dbReference type="InterPro" id="IPR011009">
    <property type="entry name" value="Kinase-like_dom_sf"/>
</dbReference>
<dbReference type="InParanoid" id="D8LN73"/>
<keyword evidence="3" id="KW-1185">Reference proteome</keyword>
<keyword evidence="2" id="KW-0808">Transferase</keyword>
<dbReference type="InterPro" id="IPR051681">
    <property type="entry name" value="Ser/Thr_Kinases-Pseudokinases"/>
</dbReference>
<evidence type="ECO:0000259" key="1">
    <source>
        <dbReference type="PROSITE" id="PS50011"/>
    </source>
</evidence>
<name>D8LN73_ECTSI</name>
<reference evidence="2 3" key="1">
    <citation type="journal article" date="2010" name="Nature">
        <title>The Ectocarpus genome and the independent evolution of multicellularity in brown algae.</title>
        <authorList>
            <person name="Cock J.M."/>
            <person name="Sterck L."/>
            <person name="Rouze P."/>
            <person name="Scornet D."/>
            <person name="Allen A.E."/>
            <person name="Amoutzias G."/>
            <person name="Anthouard V."/>
            <person name="Artiguenave F."/>
            <person name="Aury J.M."/>
            <person name="Badger J.H."/>
            <person name="Beszteri B."/>
            <person name="Billiau K."/>
            <person name="Bonnet E."/>
            <person name="Bothwell J.H."/>
            <person name="Bowler C."/>
            <person name="Boyen C."/>
            <person name="Brownlee C."/>
            <person name="Carrano C.J."/>
            <person name="Charrier B."/>
            <person name="Cho G.Y."/>
            <person name="Coelho S.M."/>
            <person name="Collen J."/>
            <person name="Corre E."/>
            <person name="Da Silva C."/>
            <person name="Delage L."/>
            <person name="Delaroque N."/>
            <person name="Dittami S.M."/>
            <person name="Doulbeau S."/>
            <person name="Elias M."/>
            <person name="Farnham G."/>
            <person name="Gachon C.M."/>
            <person name="Gschloessl B."/>
            <person name="Heesch S."/>
            <person name="Jabbari K."/>
            <person name="Jubin C."/>
            <person name="Kawai H."/>
            <person name="Kimura K."/>
            <person name="Kloareg B."/>
            <person name="Kupper F.C."/>
            <person name="Lang D."/>
            <person name="Le Bail A."/>
            <person name="Leblanc C."/>
            <person name="Lerouge P."/>
            <person name="Lohr M."/>
            <person name="Lopez P.J."/>
            <person name="Martens C."/>
            <person name="Maumus F."/>
            <person name="Michel G."/>
            <person name="Miranda-Saavedra D."/>
            <person name="Morales J."/>
            <person name="Moreau H."/>
            <person name="Motomura T."/>
            <person name="Nagasato C."/>
            <person name="Napoli C.A."/>
            <person name="Nelson D.R."/>
            <person name="Nyvall-Collen P."/>
            <person name="Peters A.F."/>
            <person name="Pommier C."/>
            <person name="Potin P."/>
            <person name="Poulain J."/>
            <person name="Quesneville H."/>
            <person name="Read B."/>
            <person name="Rensing S.A."/>
            <person name="Ritter A."/>
            <person name="Rousvoal S."/>
            <person name="Samanta M."/>
            <person name="Samson G."/>
            <person name="Schroeder D.C."/>
            <person name="Segurens B."/>
            <person name="Strittmatter M."/>
            <person name="Tonon T."/>
            <person name="Tregear J.W."/>
            <person name="Valentin K."/>
            <person name="von Dassow P."/>
            <person name="Yamagishi T."/>
            <person name="Van de Peer Y."/>
            <person name="Wincker P."/>
        </authorList>
    </citation>
    <scope>NUCLEOTIDE SEQUENCE [LARGE SCALE GENOMIC DNA]</scope>
    <source>
        <strain evidence="3">Ec32 / CCAP1310/4</strain>
    </source>
</reference>
<dbReference type="GO" id="GO:0005524">
    <property type="term" value="F:ATP binding"/>
    <property type="evidence" value="ECO:0007669"/>
    <property type="project" value="InterPro"/>
</dbReference>
<dbReference type="OrthoDB" id="41771at2759"/>
<evidence type="ECO:0000313" key="2">
    <source>
        <dbReference type="EMBL" id="CBN74836.1"/>
    </source>
</evidence>
<protein>
    <submittedName>
        <fullName evidence="2">Serine/threonine/tyrosine kinase</fullName>
    </submittedName>
</protein>
<proteinExistence type="predicted"/>
<dbReference type="PANTHER" id="PTHR44329">
    <property type="entry name" value="SERINE/THREONINE-PROTEIN KINASE TNNI3K-RELATED"/>
    <property type="match status" value="1"/>
</dbReference>
<sequence length="275" mass="30710">MIRREQTLLASGLVRDVYLVEYEGQALVVKTLRNVDELRKQKLYLTMHKREVLTMDALKGHPNIVEMLGVCGTTVVTKFFKEDFKGSIRRRGAPMPIRQVVSLALGAAKGLQALHEIVGGIHFDMKPQQLLIDDDGTAVINDFNALKLMGRSPGPDEAFCAVHGGTPAQLITWRPPENYAGKPLTEKADIYSMGMIFYSVIAGRNPYDTPEALQTAVSHGSKPEVDPSWHRGFMEVVEQMWLDDPERRPSARQVVTRLTAIQEEVGKFVEEAPVE</sequence>
<dbReference type="AlphaFoldDB" id="D8LN73"/>
<dbReference type="EMBL" id="FN648630">
    <property type="protein sequence ID" value="CBN74836.1"/>
    <property type="molecule type" value="Genomic_DNA"/>
</dbReference>
<dbReference type="PANTHER" id="PTHR44329:SF214">
    <property type="entry name" value="PROTEIN KINASE DOMAIN-CONTAINING PROTEIN"/>
    <property type="match status" value="1"/>
</dbReference>
<dbReference type="PROSITE" id="PS50011">
    <property type="entry name" value="PROTEIN_KINASE_DOM"/>
    <property type="match status" value="1"/>
</dbReference>
<dbReference type="SUPFAM" id="SSF56112">
    <property type="entry name" value="Protein kinase-like (PK-like)"/>
    <property type="match status" value="1"/>
</dbReference>
<dbReference type="InterPro" id="IPR000719">
    <property type="entry name" value="Prot_kinase_dom"/>
</dbReference>
<evidence type="ECO:0000313" key="3">
    <source>
        <dbReference type="Proteomes" id="UP000002630"/>
    </source>
</evidence>
<keyword evidence="2" id="KW-0418">Kinase</keyword>
<dbReference type="EMBL" id="FN649728">
    <property type="protein sequence ID" value="CBN74836.1"/>
    <property type="molecule type" value="Genomic_DNA"/>
</dbReference>
<dbReference type="Proteomes" id="UP000002630">
    <property type="component" value="Linkage Group LG03"/>
</dbReference>
<accession>D8LN73</accession>
<dbReference type="Pfam" id="PF00069">
    <property type="entry name" value="Pkinase"/>
    <property type="match status" value="1"/>
</dbReference>
<gene>
    <name evidence="2" type="primary">PK</name>
    <name evidence="2" type="ORF">Esi_0043_0126</name>
</gene>
<dbReference type="GO" id="GO:0004674">
    <property type="term" value="F:protein serine/threonine kinase activity"/>
    <property type="evidence" value="ECO:0007669"/>
    <property type="project" value="TreeGrafter"/>
</dbReference>
<feature type="domain" description="Protein kinase" evidence="1">
    <location>
        <begin position="3"/>
        <end position="261"/>
    </location>
</feature>
<dbReference type="STRING" id="2880.D8LN73"/>
<dbReference type="PIRSF" id="PIRSF000654">
    <property type="entry name" value="Integrin-linked_kinase"/>
    <property type="match status" value="1"/>
</dbReference>
<organism evidence="2 3">
    <name type="scientific">Ectocarpus siliculosus</name>
    <name type="common">Brown alga</name>
    <name type="synonym">Conferva siliculosa</name>
    <dbReference type="NCBI Taxonomy" id="2880"/>
    <lineage>
        <taxon>Eukaryota</taxon>
        <taxon>Sar</taxon>
        <taxon>Stramenopiles</taxon>
        <taxon>Ochrophyta</taxon>
        <taxon>PX clade</taxon>
        <taxon>Phaeophyceae</taxon>
        <taxon>Ectocarpales</taxon>
        <taxon>Ectocarpaceae</taxon>
        <taxon>Ectocarpus</taxon>
    </lineage>
</organism>